<accession>A0ABR4GM26</accession>
<gene>
    <name evidence="2" type="ORF">BJX66DRAFT_332279</name>
</gene>
<organism evidence="2 3">
    <name type="scientific">Aspergillus keveii</name>
    <dbReference type="NCBI Taxonomy" id="714993"/>
    <lineage>
        <taxon>Eukaryota</taxon>
        <taxon>Fungi</taxon>
        <taxon>Dikarya</taxon>
        <taxon>Ascomycota</taxon>
        <taxon>Pezizomycotina</taxon>
        <taxon>Eurotiomycetes</taxon>
        <taxon>Eurotiomycetidae</taxon>
        <taxon>Eurotiales</taxon>
        <taxon>Aspergillaceae</taxon>
        <taxon>Aspergillus</taxon>
        <taxon>Aspergillus subgen. Nidulantes</taxon>
    </lineage>
</organism>
<evidence type="ECO:0000313" key="3">
    <source>
        <dbReference type="Proteomes" id="UP001610563"/>
    </source>
</evidence>
<sequence>MPLRIPELNALLITPMYIPRPPYKDPLRNPLANNPLTHPPRIHRLDDPSPAPHKPAEPGAPALAARGERGDIQTAQRGTGSRSVRTKLTSLEDYLEDRTNAHLVNGYIREHTSCRISTIVVGTQVEPKP</sequence>
<reference evidence="2 3" key="1">
    <citation type="submission" date="2024-07" db="EMBL/GenBank/DDBJ databases">
        <title>Section-level genome sequencing and comparative genomics of Aspergillus sections Usti and Cavernicolus.</title>
        <authorList>
            <consortium name="Lawrence Berkeley National Laboratory"/>
            <person name="Nybo J.L."/>
            <person name="Vesth T.C."/>
            <person name="Theobald S."/>
            <person name="Frisvad J.C."/>
            <person name="Larsen T.O."/>
            <person name="Kjaerboelling I."/>
            <person name="Rothschild-Mancinelli K."/>
            <person name="Lyhne E.K."/>
            <person name="Kogle M.E."/>
            <person name="Barry K."/>
            <person name="Clum A."/>
            <person name="Na H."/>
            <person name="Ledsgaard L."/>
            <person name="Lin J."/>
            <person name="Lipzen A."/>
            <person name="Kuo A."/>
            <person name="Riley R."/>
            <person name="Mondo S."/>
            <person name="Labutti K."/>
            <person name="Haridas S."/>
            <person name="Pangalinan J."/>
            <person name="Salamov A.A."/>
            <person name="Simmons B.A."/>
            <person name="Magnuson J.K."/>
            <person name="Chen J."/>
            <person name="Drula E."/>
            <person name="Henrissat B."/>
            <person name="Wiebenga A."/>
            <person name="Lubbers R.J."/>
            <person name="Gomes A.C."/>
            <person name="Makela M.R."/>
            <person name="Stajich J."/>
            <person name="Grigoriev I.V."/>
            <person name="Mortensen U.H."/>
            <person name="De Vries R.P."/>
            <person name="Baker S.E."/>
            <person name="Andersen M.R."/>
        </authorList>
    </citation>
    <scope>NUCLEOTIDE SEQUENCE [LARGE SCALE GENOMIC DNA]</scope>
    <source>
        <strain evidence="2 3">CBS 209.92</strain>
    </source>
</reference>
<dbReference type="EMBL" id="JBFTWV010000004">
    <property type="protein sequence ID" value="KAL2800133.1"/>
    <property type="molecule type" value="Genomic_DNA"/>
</dbReference>
<feature type="region of interest" description="Disordered" evidence="1">
    <location>
        <begin position="22"/>
        <end position="85"/>
    </location>
</feature>
<name>A0ABR4GM26_9EURO</name>
<dbReference type="Proteomes" id="UP001610563">
    <property type="component" value="Unassembled WGS sequence"/>
</dbReference>
<proteinExistence type="predicted"/>
<feature type="compositionally biased region" description="Polar residues" evidence="1">
    <location>
        <begin position="73"/>
        <end position="85"/>
    </location>
</feature>
<evidence type="ECO:0000313" key="2">
    <source>
        <dbReference type="EMBL" id="KAL2800133.1"/>
    </source>
</evidence>
<comment type="caution">
    <text evidence="2">The sequence shown here is derived from an EMBL/GenBank/DDBJ whole genome shotgun (WGS) entry which is preliminary data.</text>
</comment>
<protein>
    <submittedName>
        <fullName evidence="2">Uncharacterized protein</fullName>
    </submittedName>
</protein>
<keyword evidence="3" id="KW-1185">Reference proteome</keyword>
<evidence type="ECO:0000256" key="1">
    <source>
        <dbReference type="SAM" id="MobiDB-lite"/>
    </source>
</evidence>